<dbReference type="KEGG" id="ccro:CMC5_004260"/>
<feature type="transmembrane region" description="Helical" evidence="2">
    <location>
        <begin position="24"/>
        <end position="45"/>
    </location>
</feature>
<evidence type="ECO:0000256" key="1">
    <source>
        <dbReference type="SAM" id="MobiDB-lite"/>
    </source>
</evidence>
<feature type="region of interest" description="Disordered" evidence="1">
    <location>
        <begin position="53"/>
        <end position="127"/>
    </location>
</feature>
<organism evidence="3 4">
    <name type="scientific">Chondromyces crocatus</name>
    <dbReference type="NCBI Taxonomy" id="52"/>
    <lineage>
        <taxon>Bacteria</taxon>
        <taxon>Pseudomonadati</taxon>
        <taxon>Myxococcota</taxon>
        <taxon>Polyangia</taxon>
        <taxon>Polyangiales</taxon>
        <taxon>Polyangiaceae</taxon>
        <taxon>Chondromyces</taxon>
    </lineage>
</organism>
<accession>A0A0K1E6K2</accession>
<dbReference type="STRING" id="52.CMC5_004260"/>
<sequence length="209" mass="21217">MGEGLPSHDGGPEPPSPEIQHRRAVLRGIVALFVGAASVLAFVAVTKELLRTGAPDKSPDAERAPVAADEAPPAEVRAPAASSSVPAALINPPVPSPVTEAPTPSAEPASTADSKGEASTALAAAAPEDAKKLQKEALSLLNRGRNADAIEVSRAAIAADPTDALSYLYLGSALQDSGKWKEGIAAYSDCVRTATKGPVHECSAMGGRK</sequence>
<evidence type="ECO:0000256" key="2">
    <source>
        <dbReference type="SAM" id="Phobius"/>
    </source>
</evidence>
<evidence type="ECO:0000313" key="3">
    <source>
        <dbReference type="EMBL" id="AKT36312.1"/>
    </source>
</evidence>
<dbReference type="InterPro" id="IPR011990">
    <property type="entry name" value="TPR-like_helical_dom_sf"/>
</dbReference>
<keyword evidence="4" id="KW-1185">Reference proteome</keyword>
<dbReference type="AlphaFoldDB" id="A0A0K1E6K2"/>
<keyword evidence="2" id="KW-0812">Transmembrane</keyword>
<proteinExistence type="predicted"/>
<dbReference type="PATRIC" id="fig|52.7.peg.454"/>
<feature type="compositionally biased region" description="Low complexity" evidence="1">
    <location>
        <begin position="99"/>
        <end position="127"/>
    </location>
</feature>
<feature type="compositionally biased region" description="Low complexity" evidence="1">
    <location>
        <begin position="64"/>
        <end position="88"/>
    </location>
</feature>
<reference evidence="3 4" key="1">
    <citation type="submission" date="2015-07" db="EMBL/GenBank/DDBJ databases">
        <title>Genome analysis of myxobacterium Chondromyces crocatus Cm c5 reveals a high potential for natural compound synthesis and the genetic basis for the loss of fruiting body formation.</title>
        <authorList>
            <person name="Zaburannyi N."/>
            <person name="Bunk B."/>
            <person name="Maier J."/>
            <person name="Overmann J."/>
            <person name="Mueller R."/>
        </authorList>
    </citation>
    <scope>NUCLEOTIDE SEQUENCE [LARGE SCALE GENOMIC DNA]</scope>
    <source>
        <strain evidence="3 4">Cm c5</strain>
    </source>
</reference>
<evidence type="ECO:0000313" key="4">
    <source>
        <dbReference type="Proteomes" id="UP000067626"/>
    </source>
</evidence>
<protein>
    <submittedName>
        <fullName evidence="3">Uncharacterized protein</fullName>
    </submittedName>
</protein>
<dbReference type="Proteomes" id="UP000067626">
    <property type="component" value="Chromosome"/>
</dbReference>
<keyword evidence="2" id="KW-0472">Membrane</keyword>
<dbReference type="EMBL" id="CP012159">
    <property type="protein sequence ID" value="AKT36312.1"/>
    <property type="molecule type" value="Genomic_DNA"/>
</dbReference>
<gene>
    <name evidence="3" type="ORF">CMC5_004260</name>
</gene>
<dbReference type="SUPFAM" id="SSF48452">
    <property type="entry name" value="TPR-like"/>
    <property type="match status" value="1"/>
</dbReference>
<keyword evidence="2" id="KW-1133">Transmembrane helix</keyword>
<dbReference type="Gene3D" id="1.25.40.10">
    <property type="entry name" value="Tetratricopeptide repeat domain"/>
    <property type="match status" value="1"/>
</dbReference>
<name>A0A0K1E6K2_CHOCO</name>